<dbReference type="OrthoDB" id="9802729at2"/>
<dbReference type="PANTHER" id="PTHR30115:SF13">
    <property type="entry name" value="PII-LIKE PROTEIN GLNBI"/>
    <property type="match status" value="1"/>
</dbReference>
<name>A0A285GFS7_9FIRM</name>
<keyword evidence="6" id="KW-1185">Reference proteome</keyword>
<dbReference type="GO" id="GO:0030234">
    <property type="term" value="F:enzyme regulator activity"/>
    <property type="evidence" value="ECO:0007669"/>
    <property type="project" value="InterPro"/>
</dbReference>
<dbReference type="SUPFAM" id="SSF54913">
    <property type="entry name" value="GlnB-like"/>
    <property type="match status" value="1"/>
</dbReference>
<protein>
    <submittedName>
        <fullName evidence="5">Nitrogen regulatory protein P-II family</fullName>
    </submittedName>
</protein>
<dbReference type="SMART" id="SM00938">
    <property type="entry name" value="P-II"/>
    <property type="match status" value="1"/>
</dbReference>
<evidence type="ECO:0000256" key="3">
    <source>
        <dbReference type="ARBA" id="ARBA00023163"/>
    </source>
</evidence>
<keyword evidence="3" id="KW-0804">Transcription</keyword>
<evidence type="ECO:0000256" key="4">
    <source>
        <dbReference type="ARBA" id="ARBA00023231"/>
    </source>
</evidence>
<keyword evidence="4" id="KW-0535">Nitrogen fixation</keyword>
<organism evidence="5 6">
    <name type="scientific">Orenia metallireducens</name>
    <dbReference type="NCBI Taxonomy" id="1413210"/>
    <lineage>
        <taxon>Bacteria</taxon>
        <taxon>Bacillati</taxon>
        <taxon>Bacillota</taxon>
        <taxon>Clostridia</taxon>
        <taxon>Halanaerobiales</taxon>
        <taxon>Halobacteroidaceae</taxon>
        <taxon>Orenia</taxon>
    </lineage>
</organism>
<comment type="function">
    <text evidence="1">Could be involved in the regulation of nitrogen fixation.</text>
</comment>
<dbReference type="STRING" id="1413210.U472_07275"/>
<accession>A0A285GFS7</accession>
<keyword evidence="2" id="KW-0805">Transcription regulation</keyword>
<dbReference type="AlphaFoldDB" id="A0A285GFS7"/>
<dbReference type="EMBL" id="OBDZ01000007">
    <property type="protein sequence ID" value="SNY22315.1"/>
    <property type="molecule type" value="Genomic_DNA"/>
</dbReference>
<dbReference type="InterPro" id="IPR011322">
    <property type="entry name" value="N-reg_PII-like_a/b"/>
</dbReference>
<gene>
    <name evidence="5" type="ORF">SAMN06265827_10744</name>
</gene>
<dbReference type="GO" id="GO:0005829">
    <property type="term" value="C:cytosol"/>
    <property type="evidence" value="ECO:0007669"/>
    <property type="project" value="TreeGrafter"/>
</dbReference>
<proteinExistence type="predicted"/>
<dbReference type="PROSITE" id="PS51343">
    <property type="entry name" value="PII_GLNB_DOM"/>
    <property type="match status" value="1"/>
</dbReference>
<evidence type="ECO:0000256" key="1">
    <source>
        <dbReference type="ARBA" id="ARBA00002440"/>
    </source>
</evidence>
<evidence type="ECO:0000256" key="2">
    <source>
        <dbReference type="ARBA" id="ARBA00023015"/>
    </source>
</evidence>
<sequence length="122" mass="13463">MKLIRAIVRPKKVEAVVERLSAEGFHAYTKVDVSGRGEQKGVKIGETHYDELSKTMILIVVEDKDKTKVVDIIAREAKTKRKGSLDAGEIKFKMGVDGVAGDGKIFVSTIEEDYTISSYMGI</sequence>
<dbReference type="PRINTS" id="PR00340">
    <property type="entry name" value="PIIGLNB"/>
</dbReference>
<dbReference type="Proteomes" id="UP000219573">
    <property type="component" value="Unassembled WGS sequence"/>
</dbReference>
<evidence type="ECO:0000313" key="5">
    <source>
        <dbReference type="EMBL" id="SNY22315.1"/>
    </source>
</evidence>
<dbReference type="GO" id="GO:0006808">
    <property type="term" value="P:regulation of nitrogen utilization"/>
    <property type="evidence" value="ECO:0007669"/>
    <property type="project" value="InterPro"/>
</dbReference>
<dbReference type="PANTHER" id="PTHR30115">
    <property type="entry name" value="NITROGEN REGULATORY PROTEIN P-II"/>
    <property type="match status" value="1"/>
</dbReference>
<dbReference type="GO" id="GO:0005524">
    <property type="term" value="F:ATP binding"/>
    <property type="evidence" value="ECO:0007669"/>
    <property type="project" value="TreeGrafter"/>
</dbReference>
<dbReference type="InterPro" id="IPR002187">
    <property type="entry name" value="N-reg_PII"/>
</dbReference>
<reference evidence="6" key="1">
    <citation type="submission" date="2017-09" db="EMBL/GenBank/DDBJ databases">
        <authorList>
            <person name="Varghese N."/>
            <person name="Submissions S."/>
        </authorList>
    </citation>
    <scope>NUCLEOTIDE SEQUENCE [LARGE SCALE GENOMIC DNA]</scope>
    <source>
        <strain evidence="6">MSL47</strain>
    </source>
</reference>
<dbReference type="InterPro" id="IPR015867">
    <property type="entry name" value="N-reg_PII/ATP_PRibTrfase_C"/>
</dbReference>
<dbReference type="Pfam" id="PF00543">
    <property type="entry name" value="P-II"/>
    <property type="match status" value="1"/>
</dbReference>
<dbReference type="RefSeq" id="WP_097017235.1">
    <property type="nucleotide sequence ID" value="NZ_OBDZ01000007.1"/>
</dbReference>
<dbReference type="Gene3D" id="3.30.70.120">
    <property type="match status" value="1"/>
</dbReference>
<evidence type="ECO:0000313" key="6">
    <source>
        <dbReference type="Proteomes" id="UP000219573"/>
    </source>
</evidence>